<keyword evidence="2" id="KW-1185">Reference proteome</keyword>
<gene>
    <name evidence="1" type="ORF">HK413_07265</name>
</gene>
<protein>
    <submittedName>
        <fullName evidence="1">Uncharacterized protein</fullName>
    </submittedName>
</protein>
<comment type="caution">
    <text evidence="1">The sequence shown here is derived from an EMBL/GenBank/DDBJ whole genome shotgun (WGS) entry which is preliminary data.</text>
</comment>
<evidence type="ECO:0000313" key="1">
    <source>
        <dbReference type="EMBL" id="NNU34006.1"/>
    </source>
</evidence>
<evidence type="ECO:0000313" key="2">
    <source>
        <dbReference type="Proteomes" id="UP000566071"/>
    </source>
</evidence>
<sequence>MSRYNDQIKVRSIDEQHTDQHFASGRTIPAGVVQIFTSTTVVDKITQPYWLETPHSLGVYNIADQKV</sequence>
<organism evidence="1 2">
    <name type="scientific">Mucilaginibacter humi</name>
    <dbReference type="NCBI Taxonomy" id="2732510"/>
    <lineage>
        <taxon>Bacteria</taxon>
        <taxon>Pseudomonadati</taxon>
        <taxon>Bacteroidota</taxon>
        <taxon>Sphingobacteriia</taxon>
        <taxon>Sphingobacteriales</taxon>
        <taxon>Sphingobacteriaceae</taxon>
        <taxon>Mucilaginibacter</taxon>
    </lineage>
</organism>
<name>A0ABX1W5Z6_9SPHI</name>
<reference evidence="1 2" key="1">
    <citation type="submission" date="2020-05" db="EMBL/GenBank/DDBJ databases">
        <authorList>
            <person name="Khan S.A."/>
            <person name="Jeon C.O."/>
            <person name="Chun B.H."/>
        </authorList>
    </citation>
    <scope>NUCLEOTIDE SEQUENCE [LARGE SCALE GENOMIC DNA]</scope>
    <source>
        <strain evidence="1 2">S1162</strain>
    </source>
</reference>
<proteinExistence type="predicted"/>
<dbReference type="Proteomes" id="UP000566071">
    <property type="component" value="Unassembled WGS sequence"/>
</dbReference>
<accession>A0ABX1W5Z6</accession>
<dbReference type="RefSeq" id="WP_175269689.1">
    <property type="nucleotide sequence ID" value="NZ_JABFCR010000027.1"/>
</dbReference>
<dbReference type="EMBL" id="JABFCR010000027">
    <property type="protein sequence ID" value="NNU34006.1"/>
    <property type="molecule type" value="Genomic_DNA"/>
</dbReference>